<name>A0A3E0G5Y9_9PSEU</name>
<dbReference type="EMBL" id="QUNO01000036">
    <property type="protein sequence ID" value="REH18300.1"/>
    <property type="molecule type" value="Genomic_DNA"/>
</dbReference>
<organism evidence="1 2">
    <name type="scientific">Kutzneria buriramensis</name>
    <dbReference type="NCBI Taxonomy" id="1045776"/>
    <lineage>
        <taxon>Bacteria</taxon>
        <taxon>Bacillati</taxon>
        <taxon>Actinomycetota</taxon>
        <taxon>Actinomycetes</taxon>
        <taxon>Pseudonocardiales</taxon>
        <taxon>Pseudonocardiaceae</taxon>
        <taxon>Kutzneria</taxon>
    </lineage>
</organism>
<dbReference type="AlphaFoldDB" id="A0A3E0G5Y9"/>
<evidence type="ECO:0000313" key="2">
    <source>
        <dbReference type="Proteomes" id="UP000256269"/>
    </source>
</evidence>
<sequence>MNQDRDAADQQFQIAAEASIFAKRMSDDGYVDAGDGTAWVETPTGIVRVPNN</sequence>
<proteinExistence type="predicted"/>
<dbReference type="Proteomes" id="UP000256269">
    <property type="component" value="Unassembled WGS sequence"/>
</dbReference>
<reference evidence="1 2" key="1">
    <citation type="submission" date="2018-08" db="EMBL/GenBank/DDBJ databases">
        <title>Genomic Encyclopedia of Archaeal and Bacterial Type Strains, Phase II (KMG-II): from individual species to whole genera.</title>
        <authorList>
            <person name="Goeker M."/>
        </authorList>
    </citation>
    <scope>NUCLEOTIDE SEQUENCE [LARGE SCALE GENOMIC DNA]</scope>
    <source>
        <strain evidence="1 2">DSM 45791</strain>
    </source>
</reference>
<keyword evidence="2" id="KW-1185">Reference proteome</keyword>
<protein>
    <submittedName>
        <fullName evidence="1">Uncharacterized protein</fullName>
    </submittedName>
</protein>
<evidence type="ECO:0000313" key="1">
    <source>
        <dbReference type="EMBL" id="REH18300.1"/>
    </source>
</evidence>
<comment type="caution">
    <text evidence="1">The sequence shown here is derived from an EMBL/GenBank/DDBJ whole genome shotgun (WGS) entry which is preliminary data.</text>
</comment>
<accession>A0A3E0G5Y9</accession>
<gene>
    <name evidence="1" type="ORF">BCF44_13655</name>
</gene>